<sequence length="112" mass="11377">VRKANTSRQSIAIRSLLTLTLVFSLLFATASSVFAETMPASGGTISFADGDVTVAAPDSAQSADVTVTYTALTSATAPAGAPAGKSFGSQIFTLTSSATFKQFASVIVKYTA</sequence>
<proteinExistence type="predicted"/>
<gene>
    <name evidence="1" type="ORF">METZ01_LOCUS313078</name>
</gene>
<accession>A0A382NG97</accession>
<dbReference type="AlphaFoldDB" id="A0A382NG97"/>
<organism evidence="1">
    <name type="scientific">marine metagenome</name>
    <dbReference type="NCBI Taxonomy" id="408172"/>
    <lineage>
        <taxon>unclassified sequences</taxon>
        <taxon>metagenomes</taxon>
        <taxon>ecological metagenomes</taxon>
    </lineage>
</organism>
<dbReference type="EMBL" id="UINC01100284">
    <property type="protein sequence ID" value="SVC60224.1"/>
    <property type="molecule type" value="Genomic_DNA"/>
</dbReference>
<protein>
    <submittedName>
        <fullName evidence="1">Uncharacterized protein</fullName>
    </submittedName>
</protein>
<name>A0A382NG97_9ZZZZ</name>
<feature type="non-terminal residue" evidence="1">
    <location>
        <position position="112"/>
    </location>
</feature>
<feature type="non-terminal residue" evidence="1">
    <location>
        <position position="1"/>
    </location>
</feature>
<evidence type="ECO:0000313" key="1">
    <source>
        <dbReference type="EMBL" id="SVC60224.1"/>
    </source>
</evidence>
<reference evidence="1" key="1">
    <citation type="submission" date="2018-05" db="EMBL/GenBank/DDBJ databases">
        <authorList>
            <person name="Lanie J.A."/>
            <person name="Ng W.-L."/>
            <person name="Kazmierczak K.M."/>
            <person name="Andrzejewski T.M."/>
            <person name="Davidsen T.M."/>
            <person name="Wayne K.J."/>
            <person name="Tettelin H."/>
            <person name="Glass J.I."/>
            <person name="Rusch D."/>
            <person name="Podicherti R."/>
            <person name="Tsui H.-C.T."/>
            <person name="Winkler M.E."/>
        </authorList>
    </citation>
    <scope>NUCLEOTIDE SEQUENCE</scope>
</reference>